<name>A0A3G8H0H4_9BURK</name>
<dbReference type="Gene3D" id="1.10.530.10">
    <property type="match status" value="1"/>
</dbReference>
<dbReference type="OrthoDB" id="1242806at2"/>
<dbReference type="InterPro" id="IPR000726">
    <property type="entry name" value="Glyco_hydro_19_cat"/>
</dbReference>
<evidence type="ECO:0000259" key="1">
    <source>
        <dbReference type="Pfam" id="PF00182"/>
    </source>
</evidence>
<evidence type="ECO:0000313" key="2">
    <source>
        <dbReference type="EMBL" id="AZG13864.1"/>
    </source>
</evidence>
<gene>
    <name evidence="2" type="ORF">EHF44_10625</name>
</gene>
<sequence length="177" mass="19427">MERQTFKLAAGLTQAMADRWHSHVTAAWAEYGIDSPARQAAWLAQIGHESGGFIYTRELWGPTPAQLRYEGRADLGNTQPGDGKRFMGRGLIQITGRANYRSCGAALGVDLEANPTLLQGDALAARSAGWYWRSWGLNALADAGDFAALTRRINGGLNGLDDRKERWNRARRALGLQ</sequence>
<dbReference type="SUPFAM" id="SSF53955">
    <property type="entry name" value="Lysozyme-like"/>
    <property type="match status" value="1"/>
</dbReference>
<organism evidence="2 3">
    <name type="scientific">Cupriavidus pauculus</name>
    <dbReference type="NCBI Taxonomy" id="82633"/>
    <lineage>
        <taxon>Bacteria</taxon>
        <taxon>Pseudomonadati</taxon>
        <taxon>Pseudomonadota</taxon>
        <taxon>Betaproteobacteria</taxon>
        <taxon>Burkholderiales</taxon>
        <taxon>Burkholderiaceae</taxon>
        <taxon>Cupriavidus</taxon>
    </lineage>
</organism>
<dbReference type="RefSeq" id="WP_124683715.1">
    <property type="nucleotide sequence ID" value="NZ_CP033969.1"/>
</dbReference>
<dbReference type="GO" id="GO:0004568">
    <property type="term" value="F:chitinase activity"/>
    <property type="evidence" value="ECO:0007669"/>
    <property type="project" value="InterPro"/>
</dbReference>
<reference evidence="3" key="1">
    <citation type="submission" date="2018-11" db="EMBL/GenBank/DDBJ databases">
        <title>FDA dAtabase for Regulatory Grade micrObial Sequences (FDA-ARGOS): Supporting development and validation of Infectious Disease Dx tests.</title>
        <authorList>
            <person name="Goldberg B."/>
            <person name="Campos J."/>
            <person name="Tallon L."/>
            <person name="Sadzewicz L."/>
            <person name="Zhao X."/>
            <person name="Vavikolanu K."/>
            <person name="Mehta A."/>
            <person name="Aluvathingal J."/>
            <person name="Nadendla S."/>
            <person name="Geyer C."/>
            <person name="Nandy P."/>
            <person name="Yan Y."/>
            <person name="Sichtig H."/>
        </authorList>
    </citation>
    <scope>NUCLEOTIDE SEQUENCE [LARGE SCALE GENOMIC DNA]</scope>
    <source>
        <strain evidence="3">FDAARGOS_614</strain>
    </source>
</reference>
<dbReference type="AlphaFoldDB" id="A0A3G8H0H4"/>
<dbReference type="PANTHER" id="PTHR34408:SF1">
    <property type="entry name" value="GLYCOSYL HYDROLASE FAMILY 19 DOMAIN-CONTAINING PROTEIN HI_1415"/>
    <property type="match status" value="1"/>
</dbReference>
<accession>A0A3G8H0H4</accession>
<dbReference type="KEGG" id="cpau:EHF44_10625"/>
<evidence type="ECO:0000313" key="3">
    <source>
        <dbReference type="Proteomes" id="UP000270411"/>
    </source>
</evidence>
<feature type="domain" description="Glycoside hydrolase family 19 catalytic" evidence="1">
    <location>
        <begin position="44"/>
        <end position="133"/>
    </location>
</feature>
<protein>
    <submittedName>
        <fullName evidence="2">Glycoside hydrolase family 19 protein</fullName>
    </submittedName>
</protein>
<dbReference type="InterPro" id="IPR052354">
    <property type="entry name" value="Cell_Wall_Dynamics_Protein"/>
</dbReference>
<dbReference type="PANTHER" id="PTHR34408">
    <property type="entry name" value="FAMILY PROTEIN, PUTATIVE-RELATED"/>
    <property type="match status" value="1"/>
</dbReference>
<dbReference type="GO" id="GO:0016998">
    <property type="term" value="P:cell wall macromolecule catabolic process"/>
    <property type="evidence" value="ECO:0007669"/>
    <property type="project" value="InterPro"/>
</dbReference>
<dbReference type="EMBL" id="CP033969">
    <property type="protein sequence ID" value="AZG13864.1"/>
    <property type="molecule type" value="Genomic_DNA"/>
</dbReference>
<proteinExistence type="predicted"/>
<keyword evidence="2" id="KW-0378">Hydrolase</keyword>
<dbReference type="Pfam" id="PF00182">
    <property type="entry name" value="Glyco_hydro_19"/>
    <property type="match status" value="1"/>
</dbReference>
<dbReference type="GO" id="GO:0006032">
    <property type="term" value="P:chitin catabolic process"/>
    <property type="evidence" value="ECO:0007669"/>
    <property type="project" value="InterPro"/>
</dbReference>
<dbReference type="InterPro" id="IPR023346">
    <property type="entry name" value="Lysozyme-like_dom_sf"/>
</dbReference>
<dbReference type="Proteomes" id="UP000270411">
    <property type="component" value="Chromosome 1"/>
</dbReference>